<name>A0A8R1IRV7_CAEJA</name>
<dbReference type="Proteomes" id="UP000005237">
    <property type="component" value="Unassembled WGS sequence"/>
</dbReference>
<reference evidence="2" key="1">
    <citation type="submission" date="2010-08" db="EMBL/GenBank/DDBJ databases">
        <authorList>
            <consortium name="Caenorhabditis japonica Sequencing Consortium"/>
            <person name="Wilson R.K."/>
        </authorList>
    </citation>
    <scope>NUCLEOTIDE SEQUENCE [LARGE SCALE GENOMIC DNA]</scope>
    <source>
        <strain evidence="2">DF5081</strain>
    </source>
</reference>
<keyword evidence="2" id="KW-1185">Reference proteome</keyword>
<sequence>MLASNSRSPGCSGTRMGAWVRIPLRADPFCTIPPFSTCVISWELVVNHQKLTRLVAITLCLQKQSQILPT</sequence>
<proteinExistence type="predicted"/>
<evidence type="ECO:0000313" key="1">
    <source>
        <dbReference type="EnsemblMetazoa" id="CJA37650.1"/>
    </source>
</evidence>
<dbReference type="AlphaFoldDB" id="A0A8R1IRV7"/>
<organism evidence="1 2">
    <name type="scientific">Caenorhabditis japonica</name>
    <dbReference type="NCBI Taxonomy" id="281687"/>
    <lineage>
        <taxon>Eukaryota</taxon>
        <taxon>Metazoa</taxon>
        <taxon>Ecdysozoa</taxon>
        <taxon>Nematoda</taxon>
        <taxon>Chromadorea</taxon>
        <taxon>Rhabditida</taxon>
        <taxon>Rhabditina</taxon>
        <taxon>Rhabditomorpha</taxon>
        <taxon>Rhabditoidea</taxon>
        <taxon>Rhabditidae</taxon>
        <taxon>Peloderinae</taxon>
        <taxon>Caenorhabditis</taxon>
    </lineage>
</organism>
<accession>A0A8R1IRV7</accession>
<protein>
    <submittedName>
        <fullName evidence="1">Uncharacterized protein</fullName>
    </submittedName>
</protein>
<evidence type="ECO:0000313" key="2">
    <source>
        <dbReference type="Proteomes" id="UP000005237"/>
    </source>
</evidence>
<dbReference type="EnsemblMetazoa" id="CJA37650.1">
    <property type="protein sequence ID" value="CJA37650.1"/>
    <property type="gene ID" value="WBGene00213497"/>
</dbReference>
<reference evidence="1" key="2">
    <citation type="submission" date="2022-06" db="UniProtKB">
        <authorList>
            <consortium name="EnsemblMetazoa"/>
        </authorList>
    </citation>
    <scope>IDENTIFICATION</scope>
    <source>
        <strain evidence="1">DF5081</strain>
    </source>
</reference>